<name>A0A178Z3F6_9EURO</name>
<comment type="caution">
    <text evidence="2">The sequence shown here is derived from an EMBL/GenBank/DDBJ whole genome shotgun (WGS) entry which is preliminary data.</text>
</comment>
<dbReference type="EMBL" id="LVYI01000015">
    <property type="protein sequence ID" value="OAP54051.1"/>
    <property type="molecule type" value="Genomic_DNA"/>
</dbReference>
<feature type="compositionally biased region" description="Polar residues" evidence="1">
    <location>
        <begin position="24"/>
        <end position="40"/>
    </location>
</feature>
<dbReference type="AlphaFoldDB" id="A0A178Z3F6"/>
<evidence type="ECO:0000256" key="1">
    <source>
        <dbReference type="SAM" id="MobiDB-lite"/>
    </source>
</evidence>
<protein>
    <submittedName>
        <fullName evidence="2">Uncharacterized protein</fullName>
    </submittedName>
</protein>
<proteinExistence type="predicted"/>
<dbReference type="RefSeq" id="XP_018687418.1">
    <property type="nucleotide sequence ID" value="XM_018843091.1"/>
</dbReference>
<reference evidence="2 3" key="1">
    <citation type="submission" date="2016-04" db="EMBL/GenBank/DDBJ databases">
        <title>Draft genome of Fonsecaea erecta CBS 125763.</title>
        <authorList>
            <person name="Weiss V.A."/>
            <person name="Vicente V.A."/>
            <person name="Raittz R.T."/>
            <person name="Moreno L.F."/>
            <person name="De Souza E.M."/>
            <person name="Pedrosa F.O."/>
            <person name="Steffens M.B."/>
            <person name="Faoro H."/>
            <person name="Tadra-Sfeir M.Z."/>
            <person name="Najafzadeh M.J."/>
            <person name="Felipe M.S."/>
            <person name="Teixeira M."/>
            <person name="Sun J."/>
            <person name="Xi L."/>
            <person name="Gomes R."/>
            <person name="De Azevedo C.M."/>
            <person name="Salgado C.G."/>
            <person name="Da Silva M.B."/>
            <person name="Nascimento M.F."/>
            <person name="Queiroz-Telles F."/>
            <person name="Attili D.S."/>
            <person name="Gorbushina A."/>
        </authorList>
    </citation>
    <scope>NUCLEOTIDE SEQUENCE [LARGE SCALE GENOMIC DNA]</scope>
    <source>
        <strain evidence="2 3">CBS 125763</strain>
    </source>
</reference>
<feature type="compositionally biased region" description="Basic and acidic residues" evidence="1">
    <location>
        <begin position="1"/>
        <end position="10"/>
    </location>
</feature>
<evidence type="ECO:0000313" key="2">
    <source>
        <dbReference type="EMBL" id="OAP54051.1"/>
    </source>
</evidence>
<keyword evidence="3" id="KW-1185">Reference proteome</keyword>
<organism evidence="2 3">
    <name type="scientific">Fonsecaea erecta</name>
    <dbReference type="NCBI Taxonomy" id="1367422"/>
    <lineage>
        <taxon>Eukaryota</taxon>
        <taxon>Fungi</taxon>
        <taxon>Dikarya</taxon>
        <taxon>Ascomycota</taxon>
        <taxon>Pezizomycotina</taxon>
        <taxon>Eurotiomycetes</taxon>
        <taxon>Chaetothyriomycetidae</taxon>
        <taxon>Chaetothyriales</taxon>
        <taxon>Herpotrichiellaceae</taxon>
        <taxon>Fonsecaea</taxon>
    </lineage>
</organism>
<dbReference type="Proteomes" id="UP000078343">
    <property type="component" value="Unassembled WGS sequence"/>
</dbReference>
<feature type="compositionally biased region" description="Polar residues" evidence="1">
    <location>
        <begin position="123"/>
        <end position="135"/>
    </location>
</feature>
<accession>A0A178Z3F6</accession>
<sequence>MDPNKYDGDIHQVPIPMDLDTDDNSPSGLTEKSPSSLSTRIKTEPIDNESIINESFGDDSSVDIEGFSPPSKKVKTEHDVDDNMAMEQAETGRRLSDLQELFTKHKGGRKVGSGAGEKRKQAGQYSQNKNTVKTNTRFAKMNDAQKEDSRAHAADRVAKSRALKKLRQSEEYQQMTSEERGIAEQLVAAELNEARAQAGYSREFVRSKLVAEKTLLEEKIGRHEEFLALHSELARENPEHAIFWEDIDSEDENAPLASVKVGFVDEIKDDTVILDQAVEMAFLDAISQDLEPVESLTGSREPLDVTAAAQAAETRQSLNPSKLSHSFQMWIMFRNARVQHLADLENKLRELHKMGGLFTYSYDIKAITAAIEAGQLTLKGSKLAKYDQCLPFIVQGEPTLAAAKLYRDKRLHPGRFFNEYDRGLLRCLWGADEEEWIELPGPADFWPDDPTWYSANGFEPRIDQSANYKRALAALDSDFVEGWEDHLFHEHAPYDLVWNKFFGLFGA</sequence>
<evidence type="ECO:0000313" key="3">
    <source>
        <dbReference type="Proteomes" id="UP000078343"/>
    </source>
</evidence>
<feature type="region of interest" description="Disordered" evidence="1">
    <location>
        <begin position="1"/>
        <end position="81"/>
    </location>
</feature>
<gene>
    <name evidence="2" type="ORF">AYL99_11585</name>
</gene>
<dbReference type="OrthoDB" id="3501647at2759"/>
<feature type="region of interest" description="Disordered" evidence="1">
    <location>
        <begin position="106"/>
        <end position="135"/>
    </location>
</feature>
<dbReference type="GeneID" id="30015753"/>